<dbReference type="Proteomes" id="UP000250321">
    <property type="component" value="Unassembled WGS sequence"/>
</dbReference>
<proteinExistence type="predicted"/>
<dbReference type="InterPro" id="IPR022251">
    <property type="entry name" value="DUF3774_wound-induced"/>
</dbReference>
<keyword evidence="4" id="KW-1185">Reference proteome</keyword>
<evidence type="ECO:0000313" key="3">
    <source>
        <dbReference type="EMBL" id="PQQ02614.1"/>
    </source>
</evidence>
<name>A0A314Y7Z1_PRUYE</name>
<dbReference type="EMBL" id="PJQY01001447">
    <property type="protein sequence ID" value="PQQ02614.1"/>
    <property type="molecule type" value="Genomic_DNA"/>
</dbReference>
<protein>
    <submittedName>
        <fullName evidence="2">Uncharacterized protein</fullName>
    </submittedName>
</protein>
<dbReference type="PANTHER" id="PTHR33090">
    <property type="entry name" value="DUF3774 DOMAIN PROTEIN-RELATED"/>
    <property type="match status" value="1"/>
</dbReference>
<evidence type="ECO:0000313" key="2">
    <source>
        <dbReference type="EMBL" id="PQQ02373.1"/>
    </source>
</evidence>
<sequence>MRWKSKAWAVLGTIAAVEELKEKNLSKWRSLQSYQHALINNIMPVSTLVGKSSSSTSSTMESKKKYCKQGTLNLKQSEEPLRLIMHLSCWGPN</sequence>
<gene>
    <name evidence="1" type="ORF">Pyn_04867</name>
    <name evidence="3" type="ORF">Pyn_21881</name>
    <name evidence="2" type="ORF">Pyn_34932</name>
</gene>
<dbReference type="EMBL" id="PJQY01002957">
    <property type="protein sequence ID" value="PQM41411.1"/>
    <property type="molecule type" value="Genomic_DNA"/>
</dbReference>
<evidence type="ECO:0000313" key="1">
    <source>
        <dbReference type="EMBL" id="PQM41411.1"/>
    </source>
</evidence>
<dbReference type="EMBL" id="PJQY01001475">
    <property type="protein sequence ID" value="PQQ02373.1"/>
    <property type="molecule type" value="Genomic_DNA"/>
</dbReference>
<dbReference type="AlphaFoldDB" id="A0A314Y7Z1"/>
<organism evidence="2 4">
    <name type="scientific">Prunus yedoensis var. nudiflora</name>
    <dbReference type="NCBI Taxonomy" id="2094558"/>
    <lineage>
        <taxon>Eukaryota</taxon>
        <taxon>Viridiplantae</taxon>
        <taxon>Streptophyta</taxon>
        <taxon>Embryophyta</taxon>
        <taxon>Tracheophyta</taxon>
        <taxon>Spermatophyta</taxon>
        <taxon>Magnoliopsida</taxon>
        <taxon>eudicotyledons</taxon>
        <taxon>Gunneridae</taxon>
        <taxon>Pentapetalae</taxon>
        <taxon>rosids</taxon>
        <taxon>fabids</taxon>
        <taxon>Rosales</taxon>
        <taxon>Rosaceae</taxon>
        <taxon>Amygdaloideae</taxon>
        <taxon>Amygdaleae</taxon>
        <taxon>Prunus</taxon>
    </lineage>
</organism>
<reference evidence="2 4" key="1">
    <citation type="submission" date="2018-02" db="EMBL/GenBank/DDBJ databases">
        <title>Draft genome of wild Prunus yedoensis var. nudiflora.</title>
        <authorList>
            <person name="Baek S."/>
            <person name="Kim J.-H."/>
            <person name="Choi K."/>
            <person name="Kim G.-B."/>
            <person name="Cho A."/>
            <person name="Jang H."/>
            <person name="Shin C.-H."/>
            <person name="Yu H.-J."/>
            <person name="Mun J.-H."/>
        </authorList>
    </citation>
    <scope>NUCLEOTIDE SEQUENCE [LARGE SCALE GENOMIC DNA]</scope>
    <source>
        <strain evidence="4">cv. Jeju island</strain>
        <tissue evidence="2">Leaf</tissue>
    </source>
</reference>
<dbReference type="OrthoDB" id="995075at2759"/>
<accession>A0A314Y7Z1</accession>
<comment type="caution">
    <text evidence="2">The sequence shown here is derived from an EMBL/GenBank/DDBJ whole genome shotgun (WGS) entry which is preliminary data.</text>
</comment>
<evidence type="ECO:0000313" key="4">
    <source>
        <dbReference type="Proteomes" id="UP000250321"/>
    </source>
</evidence>
<dbReference type="Pfam" id="PF12609">
    <property type="entry name" value="DUF3774"/>
    <property type="match status" value="1"/>
</dbReference>